<sequence>MGRHQELLTLLLLYARAAYAPLRAAELEMLKAFYNVTNGAEWTNHENWDLEALNQCGQVDNSIDGDNCAFGRITYLNLADNNLQGTIPENFFAELINITELDLSFNALSGSIPTQTGQLRNLRAISLSHNQLTGPIPTEIAQIGVALSYSAIANWRLPGTTHFDVSNNNLTGIVPSQIGYLENLQLFDVSDNPNLGFLGESTFANLNLNPGLPAEIGLLTNLKVLKLDRCGFSGTIPPSIGELSQLEHFLARGTTAGLRAVTNRFSGTIPTQIGKLNQLIHFALNDNRISGTIPPEIGNMYMLTRFELQENSLSGTMPDAFGGLPKLTWWDTFGNMMVGDLPDSMQNITATLDTLYIQTEHTDVLRRFRCRERIPGLGNINNDLQVPSRQAGSKVNWYIQVAEYFNYKYVSACVDPFDAETAFHVLSGDV</sequence>
<comment type="subcellular location">
    <subcellularLocation>
        <location evidence="1">Cell membrane</location>
    </subcellularLocation>
</comment>
<dbReference type="InterPro" id="IPR001611">
    <property type="entry name" value="Leu-rich_rpt"/>
</dbReference>
<dbReference type="FunFam" id="3.80.10.10:FF:000383">
    <property type="entry name" value="Leucine-rich repeat receptor protein kinase EMS1"/>
    <property type="match status" value="1"/>
</dbReference>
<dbReference type="FunFam" id="3.80.10.10:FF:000041">
    <property type="entry name" value="LRR receptor-like serine/threonine-protein kinase ERECTA"/>
    <property type="match status" value="1"/>
</dbReference>
<dbReference type="SUPFAM" id="SSF52058">
    <property type="entry name" value="L domain-like"/>
    <property type="match status" value="1"/>
</dbReference>
<comment type="caution">
    <text evidence="6">The sequence shown here is derived from an EMBL/GenBank/DDBJ whole genome shotgun (WGS) entry which is preliminary data.</text>
</comment>
<dbReference type="Gene3D" id="3.80.10.10">
    <property type="entry name" value="Ribonuclease Inhibitor"/>
    <property type="match status" value="3"/>
</dbReference>
<keyword evidence="2" id="KW-0472">Membrane</keyword>
<evidence type="ECO:0000256" key="3">
    <source>
        <dbReference type="ARBA" id="ARBA00022614"/>
    </source>
</evidence>
<dbReference type="AlphaFoldDB" id="A0A0M0JGI0"/>
<evidence type="ECO:0000313" key="6">
    <source>
        <dbReference type="EMBL" id="KOO25716.1"/>
    </source>
</evidence>
<evidence type="ECO:0000313" key="7">
    <source>
        <dbReference type="Proteomes" id="UP000037460"/>
    </source>
</evidence>
<dbReference type="InterPro" id="IPR032675">
    <property type="entry name" value="LRR_dom_sf"/>
</dbReference>
<dbReference type="PANTHER" id="PTHR48064">
    <property type="entry name" value="OS01G0750400 PROTEIN"/>
    <property type="match status" value="1"/>
</dbReference>
<feature type="signal peptide" evidence="5">
    <location>
        <begin position="1"/>
        <end position="24"/>
    </location>
</feature>
<keyword evidence="5" id="KW-0732">Signal</keyword>
<reference evidence="7" key="1">
    <citation type="journal article" date="2015" name="PLoS Genet.">
        <title>Genome Sequence and Transcriptome Analyses of Chrysochromulina tobin: Metabolic Tools for Enhanced Algal Fitness in the Prominent Order Prymnesiales (Haptophyceae).</title>
        <authorList>
            <person name="Hovde B.T."/>
            <person name="Deodato C.R."/>
            <person name="Hunsperger H.M."/>
            <person name="Ryken S.A."/>
            <person name="Yost W."/>
            <person name="Jha R.K."/>
            <person name="Patterson J."/>
            <person name="Monnat R.J. Jr."/>
            <person name="Barlow S.B."/>
            <person name="Starkenburg S.R."/>
            <person name="Cattolico R.A."/>
        </authorList>
    </citation>
    <scope>NUCLEOTIDE SEQUENCE</scope>
    <source>
        <strain evidence="7">CCMP291</strain>
    </source>
</reference>
<dbReference type="Pfam" id="PF00560">
    <property type="entry name" value="LRR_1"/>
    <property type="match status" value="3"/>
</dbReference>
<dbReference type="PANTHER" id="PTHR48064:SF6">
    <property type="entry name" value="RECEPTOR-LIKE PROTEIN KINASE 2"/>
    <property type="match status" value="1"/>
</dbReference>
<accession>A0A0M0JGI0</accession>
<gene>
    <name evidence="6" type="ORF">Ctob_003663</name>
</gene>
<dbReference type="GO" id="GO:0005886">
    <property type="term" value="C:plasma membrane"/>
    <property type="evidence" value="ECO:0007669"/>
    <property type="project" value="UniProtKB-SubCell"/>
</dbReference>
<keyword evidence="2" id="KW-1003">Cell membrane</keyword>
<protein>
    <submittedName>
        <fullName evidence="6">Hcr2</fullName>
    </submittedName>
</protein>
<evidence type="ECO:0000256" key="5">
    <source>
        <dbReference type="SAM" id="SignalP"/>
    </source>
</evidence>
<name>A0A0M0JGI0_9EUKA</name>
<keyword evidence="3" id="KW-0433">Leucine-rich repeat</keyword>
<evidence type="ECO:0000256" key="1">
    <source>
        <dbReference type="ARBA" id="ARBA00004236"/>
    </source>
</evidence>
<dbReference type="EMBL" id="JWZX01002939">
    <property type="protein sequence ID" value="KOO25716.1"/>
    <property type="molecule type" value="Genomic_DNA"/>
</dbReference>
<proteinExistence type="predicted"/>
<evidence type="ECO:0000256" key="2">
    <source>
        <dbReference type="ARBA" id="ARBA00022475"/>
    </source>
</evidence>
<dbReference type="OrthoDB" id="2105857at2759"/>
<evidence type="ECO:0000256" key="4">
    <source>
        <dbReference type="ARBA" id="ARBA00022737"/>
    </source>
</evidence>
<organism evidence="6 7">
    <name type="scientific">Chrysochromulina tobinii</name>
    <dbReference type="NCBI Taxonomy" id="1460289"/>
    <lineage>
        <taxon>Eukaryota</taxon>
        <taxon>Haptista</taxon>
        <taxon>Haptophyta</taxon>
        <taxon>Prymnesiophyceae</taxon>
        <taxon>Prymnesiales</taxon>
        <taxon>Chrysochromulinaceae</taxon>
        <taxon>Chrysochromulina</taxon>
    </lineage>
</organism>
<feature type="chain" id="PRO_5005601837" evidence="5">
    <location>
        <begin position="25"/>
        <end position="430"/>
    </location>
</feature>
<dbReference type="Pfam" id="PF13855">
    <property type="entry name" value="LRR_8"/>
    <property type="match status" value="1"/>
</dbReference>
<keyword evidence="7" id="KW-1185">Reference proteome</keyword>
<dbReference type="Proteomes" id="UP000037460">
    <property type="component" value="Unassembled WGS sequence"/>
</dbReference>
<keyword evidence="4" id="KW-0677">Repeat</keyword>
<dbReference type="InterPro" id="IPR053038">
    <property type="entry name" value="RLP_Defense"/>
</dbReference>